<evidence type="ECO:0000313" key="7">
    <source>
        <dbReference type="EMBL" id="MBS1257268.1"/>
    </source>
</evidence>
<proteinExistence type="inferred from homology"/>
<dbReference type="EMBL" id="JAANXD010000018">
    <property type="protein sequence ID" value="MBS1257268.1"/>
    <property type="molecule type" value="Genomic_DNA"/>
</dbReference>
<dbReference type="InterPro" id="IPR002142">
    <property type="entry name" value="Peptidase_S49"/>
</dbReference>
<evidence type="ECO:0000256" key="5">
    <source>
        <dbReference type="SAM" id="Phobius"/>
    </source>
</evidence>
<protein>
    <submittedName>
        <fullName evidence="7">Signal peptide peptidase SppA</fullName>
    </submittedName>
</protein>
<dbReference type="InterPro" id="IPR004635">
    <property type="entry name" value="Pept_S49_SppA"/>
</dbReference>
<dbReference type="InterPro" id="IPR029045">
    <property type="entry name" value="ClpP/crotonase-like_dom_sf"/>
</dbReference>
<dbReference type="GO" id="GO:0006508">
    <property type="term" value="P:proteolysis"/>
    <property type="evidence" value="ECO:0007669"/>
    <property type="project" value="UniProtKB-KW"/>
</dbReference>
<evidence type="ECO:0000256" key="2">
    <source>
        <dbReference type="ARBA" id="ARBA00022670"/>
    </source>
</evidence>
<keyword evidence="5" id="KW-1133">Transmembrane helix</keyword>
<feature type="transmembrane region" description="Helical" evidence="5">
    <location>
        <begin position="12"/>
        <end position="39"/>
    </location>
</feature>
<dbReference type="GO" id="GO:0008236">
    <property type="term" value="F:serine-type peptidase activity"/>
    <property type="evidence" value="ECO:0007669"/>
    <property type="project" value="UniProtKB-KW"/>
</dbReference>
<dbReference type="AlphaFoldDB" id="A0A941W031"/>
<comment type="caution">
    <text evidence="7">The sequence shown here is derived from an EMBL/GenBank/DDBJ whole genome shotgun (WGS) entry which is preliminary data.</text>
</comment>
<evidence type="ECO:0000256" key="4">
    <source>
        <dbReference type="ARBA" id="ARBA00022825"/>
    </source>
</evidence>
<keyword evidence="3" id="KW-0378">Hydrolase</keyword>
<dbReference type="InterPro" id="IPR047272">
    <property type="entry name" value="S49_SppA_C"/>
</dbReference>
<keyword evidence="5" id="KW-0472">Membrane</keyword>
<dbReference type="CDD" id="cd07023">
    <property type="entry name" value="S49_Sppa_N_C"/>
    <property type="match status" value="1"/>
</dbReference>
<dbReference type="Proteomes" id="UP000722750">
    <property type="component" value="Unassembled WGS sequence"/>
</dbReference>
<dbReference type="Gene3D" id="3.90.226.10">
    <property type="entry name" value="2-enoyl-CoA Hydratase, Chain A, domain 1"/>
    <property type="match status" value="2"/>
</dbReference>
<sequence>MNDNKKKSRVGFWIATSLAIFFFLCSVVFFSSLVGLLMLKGALSPHEEEREIKKLAETFIEGTGTDKILIIPVKGVITAQSSMKLFQETQSVVEAVTQQLDQARNDNDVKAVILEVNSPGGGITASDIIYKEILEFKENTNKKIIVSMQDVAASGAYYISAAADQIISHPTTVTGSIGVIMPLLNITELVEKYGIKDTSVKSGDMKNIGSPLKQMSDAEKKVLLDIVDEMYTRFLNIIADGRNMKIEEVRRLSDGRIYTGKQALENGLVDQLGYMDDAITLAKEISGLKEAKIIKYKKMFNLAEIFAGSMDNLFGNRTIKIGINATATDSDFPRFMYLWTGYQQNYLFKWPAFN</sequence>
<evidence type="ECO:0000256" key="1">
    <source>
        <dbReference type="ARBA" id="ARBA00008683"/>
    </source>
</evidence>
<evidence type="ECO:0000259" key="6">
    <source>
        <dbReference type="Pfam" id="PF01343"/>
    </source>
</evidence>
<keyword evidence="2" id="KW-0645">Protease</keyword>
<dbReference type="NCBIfam" id="TIGR00706">
    <property type="entry name" value="SppA_dom"/>
    <property type="match status" value="1"/>
</dbReference>
<reference evidence="7" key="1">
    <citation type="journal article" date="2021" name="ISME J.">
        <title>Fine-scale metabolic discontinuity in a stratified prokaryote microbiome of a Red Sea deep halocline.</title>
        <authorList>
            <person name="Michoud G."/>
            <person name="Ngugi D.K."/>
            <person name="Barozzi A."/>
            <person name="Merlino G."/>
            <person name="Calleja M.L."/>
            <person name="Delgado-Huertas A."/>
            <person name="Moran X.A.G."/>
            <person name="Daffonchio D."/>
        </authorList>
    </citation>
    <scope>NUCLEOTIDE SEQUENCE</scope>
    <source>
        <strain evidence="7">SuakinDeep_MAG55_1</strain>
    </source>
</reference>
<feature type="domain" description="Peptidase S49" evidence="6">
    <location>
        <begin position="139"/>
        <end position="288"/>
    </location>
</feature>
<organism evidence="7 8">
    <name type="scientific">Candidatus Scalindua arabica</name>
    <dbReference type="NCBI Taxonomy" id="1127984"/>
    <lineage>
        <taxon>Bacteria</taxon>
        <taxon>Pseudomonadati</taxon>
        <taxon>Planctomycetota</taxon>
        <taxon>Candidatus Brocadiia</taxon>
        <taxon>Candidatus Brocadiales</taxon>
        <taxon>Candidatus Scalinduaceae</taxon>
        <taxon>Candidatus Scalindua</taxon>
    </lineage>
</organism>
<gene>
    <name evidence="7" type="ORF">MAG551_00307</name>
</gene>
<evidence type="ECO:0000313" key="8">
    <source>
        <dbReference type="Proteomes" id="UP000722750"/>
    </source>
</evidence>
<dbReference type="PANTHER" id="PTHR42987:SF4">
    <property type="entry name" value="PROTEASE SOHB-RELATED"/>
    <property type="match status" value="1"/>
</dbReference>
<keyword evidence="4" id="KW-0720">Serine protease</keyword>
<dbReference type="SUPFAM" id="SSF52096">
    <property type="entry name" value="ClpP/crotonase"/>
    <property type="match status" value="1"/>
</dbReference>
<keyword evidence="5" id="KW-0812">Transmembrane</keyword>
<accession>A0A941W031</accession>
<dbReference type="PANTHER" id="PTHR42987">
    <property type="entry name" value="PEPTIDASE S49"/>
    <property type="match status" value="1"/>
</dbReference>
<name>A0A941W031_9BACT</name>
<comment type="similarity">
    <text evidence="1">Belongs to the peptidase S49 family.</text>
</comment>
<evidence type="ECO:0000256" key="3">
    <source>
        <dbReference type="ARBA" id="ARBA00022801"/>
    </source>
</evidence>
<dbReference type="Pfam" id="PF01343">
    <property type="entry name" value="Peptidase_S49"/>
    <property type="match status" value="1"/>
</dbReference>